<proteinExistence type="predicted"/>
<dbReference type="Proteomes" id="UP000037122">
    <property type="component" value="Unassembled WGS sequence"/>
</dbReference>
<name>A0A0L0NTI3_CANAR</name>
<feature type="compositionally biased region" description="Basic and acidic residues" evidence="1">
    <location>
        <begin position="121"/>
        <end position="134"/>
    </location>
</feature>
<feature type="compositionally biased region" description="Basic residues" evidence="1">
    <location>
        <begin position="217"/>
        <end position="230"/>
    </location>
</feature>
<evidence type="ECO:0000313" key="3">
    <source>
        <dbReference type="Proteomes" id="UP000037122"/>
    </source>
</evidence>
<feature type="region of interest" description="Disordered" evidence="1">
    <location>
        <begin position="1"/>
        <end position="20"/>
    </location>
</feature>
<organism evidence="2 3">
    <name type="scientific">Candidozyma auris</name>
    <name type="common">Yeast</name>
    <name type="synonym">Candida auris</name>
    <dbReference type="NCBI Taxonomy" id="498019"/>
    <lineage>
        <taxon>Eukaryota</taxon>
        <taxon>Fungi</taxon>
        <taxon>Dikarya</taxon>
        <taxon>Ascomycota</taxon>
        <taxon>Saccharomycotina</taxon>
        <taxon>Pichiomycetes</taxon>
        <taxon>Metschnikowiaceae</taxon>
        <taxon>Candidozyma</taxon>
    </lineage>
</organism>
<comment type="caution">
    <text evidence="2">The sequence shown here is derived from an EMBL/GenBank/DDBJ whole genome shotgun (WGS) entry which is preliminary data.</text>
</comment>
<feature type="region of interest" description="Disordered" evidence="1">
    <location>
        <begin position="108"/>
        <end position="269"/>
    </location>
</feature>
<dbReference type="VEuPathDB" id="FungiDB:CJJ09_001983"/>
<dbReference type="VEuPathDB" id="FungiDB:QG37_05722"/>
<dbReference type="VEuPathDB" id="FungiDB:CJJ09_001982"/>
<dbReference type="VEuPathDB" id="FungiDB:B9J08_000021"/>
<dbReference type="VEuPathDB" id="FungiDB:CJI96_0001458"/>
<evidence type="ECO:0000313" key="2">
    <source>
        <dbReference type="EMBL" id="KND97348.1"/>
    </source>
</evidence>
<reference evidence="3" key="1">
    <citation type="journal article" date="2015" name="BMC Genomics">
        <title>Draft genome of a commonly misdiagnosed multidrug resistant pathogen Candida auris.</title>
        <authorList>
            <person name="Chatterjee S."/>
            <person name="Alampalli S.V."/>
            <person name="Nageshan R.K."/>
            <person name="Chettiar S.T."/>
            <person name="Joshi S."/>
            <person name="Tatu U.S."/>
        </authorList>
    </citation>
    <scope>NUCLEOTIDE SEQUENCE [LARGE SCALE GENOMIC DNA]</scope>
    <source>
        <strain evidence="3">6684</strain>
    </source>
</reference>
<evidence type="ECO:0000256" key="1">
    <source>
        <dbReference type="SAM" id="MobiDB-lite"/>
    </source>
</evidence>
<feature type="compositionally biased region" description="Polar residues" evidence="1">
    <location>
        <begin position="144"/>
        <end position="161"/>
    </location>
</feature>
<accession>A0A0L0NTI3</accession>
<dbReference type="EMBL" id="LGST01000041">
    <property type="protein sequence ID" value="KND97348.1"/>
    <property type="molecule type" value="Genomic_DNA"/>
</dbReference>
<dbReference type="AlphaFoldDB" id="A0A0L0NTI3"/>
<protein>
    <submittedName>
        <fullName evidence="2">Uncharacterized protein</fullName>
    </submittedName>
</protein>
<feature type="compositionally biased region" description="Acidic residues" evidence="1">
    <location>
        <begin position="108"/>
        <end position="120"/>
    </location>
</feature>
<dbReference type="VEuPathDB" id="FungiDB:CJI97_000028"/>
<feature type="compositionally biased region" description="Basic and acidic residues" evidence="1">
    <location>
        <begin position="162"/>
        <end position="196"/>
    </location>
</feature>
<gene>
    <name evidence="2" type="ORF">QG37_05722</name>
</gene>
<dbReference type="VEuPathDB" id="FungiDB:CJJ07_003182"/>
<sequence>MVSKTKQKRLDLSSEEGHGERSAEFIVELYDYDELQSGVSSEDAQFETDLQCLLTSPPKSAQLPKLAKRKAMKLIKEKDETRLHIKYRTLRTRLEEITKDINDIVFSSDEEETESNDACEEEKNIKKSKSEQRMKNGSPIDEVNISQATSETPSKKSSSVEAENKTVNDDQKEDSAGEKKNCKTKESGLDDKRSPRNIEITELPGSIESNGEESASMKKRKNRRAKRKKSAKDDTEANLAASLASPPPARQREQQAPRKISPAQVSSTILPEKEPVSTIIGLSPTQIMAMKKTDVKFKTILSVPSMLRMCRNVLEFVQRESDGFLKETRFREPFTELCVHVALRESHGFQDISKKHPKLMDRLSGIRELLLEHTKTSLTESNRQVHKNNFDYTVFSYLGHIIIWISNLQWREKKPVLLENIGISQKDVMASIGGYHLWDRIRRDPKTINMKRWKHIQKFRQNYAFEMHQFIVILRFMHLGEGL</sequence>
<feature type="compositionally biased region" description="Basic and acidic residues" evidence="1">
    <location>
        <begin position="8"/>
        <end position="20"/>
    </location>
</feature>